<dbReference type="EMBL" id="CAJPVJ010023739">
    <property type="protein sequence ID" value="CAG2178593.1"/>
    <property type="molecule type" value="Genomic_DNA"/>
</dbReference>
<accession>A0A7R9MJW1</accession>
<feature type="domain" description="Neurotransmitter-gated ion-channel ligand-binding" evidence="1">
    <location>
        <begin position="5"/>
        <end position="170"/>
    </location>
</feature>
<organism evidence="2">
    <name type="scientific">Oppiella nova</name>
    <dbReference type="NCBI Taxonomy" id="334625"/>
    <lineage>
        <taxon>Eukaryota</taxon>
        <taxon>Metazoa</taxon>
        <taxon>Ecdysozoa</taxon>
        <taxon>Arthropoda</taxon>
        <taxon>Chelicerata</taxon>
        <taxon>Arachnida</taxon>
        <taxon>Acari</taxon>
        <taxon>Acariformes</taxon>
        <taxon>Sarcoptiformes</taxon>
        <taxon>Oribatida</taxon>
        <taxon>Brachypylina</taxon>
        <taxon>Oppioidea</taxon>
        <taxon>Oppiidae</taxon>
        <taxon>Oppiella</taxon>
    </lineage>
</organism>
<dbReference type="InterPro" id="IPR006201">
    <property type="entry name" value="Neur_channel"/>
</dbReference>
<name>A0A7R9MJW1_9ACAR</name>
<sequence length="214" mass="24794">MLTNSPMYDKDIRPNLAENTSVQVGITMYVINYDFNPETRDMSMMMYFRQMWNDPRLVSNSITEDVYGGQSLLERVWVPDTFFSNSMDVNIVKYPTRNTFLKVKPNGDVLYSERIKVNYRCGPQKSVKSDECTLEMESYGFSMVDMEYTWAKGDESINFDKKDIAQKYQLTEALPSNETVTLKYGTYSRLLATFKLNCRDCVDNDIIESSTATE</sequence>
<proteinExistence type="predicted"/>
<gene>
    <name evidence="2" type="ORF">ONB1V03_LOCUS18018</name>
</gene>
<dbReference type="InterPro" id="IPR006202">
    <property type="entry name" value="Neur_chan_lig-bd"/>
</dbReference>
<dbReference type="OrthoDB" id="6366181at2759"/>
<reference evidence="2" key="1">
    <citation type="submission" date="2020-11" db="EMBL/GenBank/DDBJ databases">
        <authorList>
            <person name="Tran Van P."/>
        </authorList>
    </citation>
    <scope>NUCLEOTIDE SEQUENCE</scope>
</reference>
<evidence type="ECO:0000313" key="3">
    <source>
        <dbReference type="Proteomes" id="UP000728032"/>
    </source>
</evidence>
<evidence type="ECO:0000313" key="2">
    <source>
        <dbReference type="EMBL" id="CAD7661457.1"/>
    </source>
</evidence>
<dbReference type="Proteomes" id="UP000728032">
    <property type="component" value="Unassembled WGS sequence"/>
</dbReference>
<dbReference type="PANTHER" id="PTHR18945">
    <property type="entry name" value="NEUROTRANSMITTER GATED ION CHANNEL"/>
    <property type="match status" value="1"/>
</dbReference>
<dbReference type="Gene3D" id="2.70.170.10">
    <property type="entry name" value="Neurotransmitter-gated ion-channel ligand-binding domain"/>
    <property type="match status" value="1"/>
</dbReference>
<dbReference type="Pfam" id="PF02931">
    <property type="entry name" value="Neur_chan_LBD"/>
    <property type="match status" value="1"/>
</dbReference>
<dbReference type="EMBL" id="OC938564">
    <property type="protein sequence ID" value="CAD7661457.1"/>
    <property type="molecule type" value="Genomic_DNA"/>
</dbReference>
<evidence type="ECO:0000259" key="1">
    <source>
        <dbReference type="Pfam" id="PF02931"/>
    </source>
</evidence>
<dbReference type="GO" id="GO:0005230">
    <property type="term" value="F:extracellular ligand-gated monoatomic ion channel activity"/>
    <property type="evidence" value="ECO:0007669"/>
    <property type="project" value="InterPro"/>
</dbReference>
<dbReference type="InterPro" id="IPR036734">
    <property type="entry name" value="Neur_chan_lig-bd_sf"/>
</dbReference>
<dbReference type="GO" id="GO:0016020">
    <property type="term" value="C:membrane"/>
    <property type="evidence" value="ECO:0007669"/>
    <property type="project" value="InterPro"/>
</dbReference>
<protein>
    <recommendedName>
        <fullName evidence="1">Neurotransmitter-gated ion-channel ligand-binding domain-containing protein</fullName>
    </recommendedName>
</protein>
<dbReference type="SUPFAM" id="SSF63712">
    <property type="entry name" value="Nicotinic receptor ligand binding domain-like"/>
    <property type="match status" value="1"/>
</dbReference>
<dbReference type="AlphaFoldDB" id="A0A7R9MJW1"/>
<dbReference type="GO" id="GO:0004888">
    <property type="term" value="F:transmembrane signaling receptor activity"/>
    <property type="evidence" value="ECO:0007669"/>
    <property type="project" value="InterPro"/>
</dbReference>
<keyword evidence="3" id="KW-1185">Reference proteome</keyword>